<evidence type="ECO:0000256" key="9">
    <source>
        <dbReference type="HAMAP-Rule" id="MF_00211"/>
    </source>
</evidence>
<evidence type="ECO:0000256" key="7">
    <source>
        <dbReference type="ARBA" id="ARBA00023141"/>
    </source>
</evidence>
<dbReference type="Gene3D" id="3.20.20.70">
    <property type="entry name" value="Aldolase class I"/>
    <property type="match status" value="1"/>
</dbReference>
<dbReference type="InterPro" id="IPR013798">
    <property type="entry name" value="Indole-3-glycerol_P_synth_dom"/>
</dbReference>
<dbReference type="GO" id="GO:0000162">
    <property type="term" value="P:L-tryptophan biosynthetic process"/>
    <property type="evidence" value="ECO:0007669"/>
    <property type="project" value="UniProtKB-UniRule"/>
</dbReference>
<keyword evidence="8" id="KW-0456">Lyase</keyword>
<dbReference type="SUPFAM" id="SSF51366">
    <property type="entry name" value="Ribulose-phoshate binding barrel"/>
    <property type="match status" value="1"/>
</dbReference>
<feature type="binding site" evidence="9">
    <location>
        <position position="121"/>
    </location>
    <ligand>
        <name>5-phospho-alpha-D-ribose 1-diphosphate</name>
        <dbReference type="ChEBI" id="CHEBI:58017"/>
    </ligand>
</feature>
<dbReference type="GO" id="GO:0004425">
    <property type="term" value="F:indole-3-glycerol-phosphate synthase activity"/>
    <property type="evidence" value="ECO:0007669"/>
    <property type="project" value="UniProtKB-EC"/>
</dbReference>
<keyword evidence="14" id="KW-1185">Reference proteome</keyword>
<feature type="binding site" evidence="9">
    <location>
        <position position="225"/>
    </location>
    <ligand>
        <name>Mg(2+)</name>
        <dbReference type="ChEBI" id="CHEBI:18420"/>
        <label>2</label>
    </ligand>
</feature>
<dbReference type="InterPro" id="IPR036320">
    <property type="entry name" value="Glycosyl_Trfase_fam3_N_dom_sf"/>
</dbReference>
<evidence type="ECO:0000259" key="11">
    <source>
        <dbReference type="Pfam" id="PF00591"/>
    </source>
</evidence>
<feature type="domain" description="Glycosyl transferase family 3" evidence="11">
    <location>
        <begin position="75"/>
        <end position="322"/>
    </location>
</feature>
<dbReference type="InterPro" id="IPR017459">
    <property type="entry name" value="Glycosyl_Trfase_fam3_N_dom"/>
</dbReference>
<dbReference type="NCBIfam" id="TIGR01245">
    <property type="entry name" value="trpD"/>
    <property type="match status" value="1"/>
</dbReference>
<dbReference type="OrthoDB" id="9806430at2"/>
<feature type="binding site" evidence="9">
    <location>
        <position position="226"/>
    </location>
    <ligand>
        <name>Mg(2+)</name>
        <dbReference type="ChEBI" id="CHEBI:18420"/>
        <label>1</label>
    </ligand>
</feature>
<comment type="caution">
    <text evidence="9">Lacks conserved residue(s) required for the propagation of feature annotation.</text>
</comment>
<dbReference type="Pfam" id="PF00218">
    <property type="entry name" value="IGPS"/>
    <property type="match status" value="1"/>
</dbReference>
<feature type="binding site" evidence="9">
    <location>
        <begin position="109"/>
        <end position="117"/>
    </location>
    <ligand>
        <name>5-phospho-alpha-D-ribose 1-diphosphate</name>
        <dbReference type="ChEBI" id="CHEBI:58017"/>
    </ligand>
</feature>
<feature type="binding site" evidence="9">
    <location>
        <position position="112"/>
    </location>
    <ligand>
        <name>anthranilate</name>
        <dbReference type="ChEBI" id="CHEBI:16567"/>
        <label>1</label>
    </ligand>
</feature>
<evidence type="ECO:0000256" key="2">
    <source>
        <dbReference type="ARBA" id="ARBA00004696"/>
    </source>
</evidence>
<comment type="catalytic activity">
    <reaction evidence="1">
        <text>1-(2-carboxyphenylamino)-1-deoxy-D-ribulose 5-phosphate + H(+) = (1S,2R)-1-C-(indol-3-yl)glycerol 3-phosphate + CO2 + H2O</text>
        <dbReference type="Rhea" id="RHEA:23476"/>
        <dbReference type="ChEBI" id="CHEBI:15377"/>
        <dbReference type="ChEBI" id="CHEBI:15378"/>
        <dbReference type="ChEBI" id="CHEBI:16526"/>
        <dbReference type="ChEBI" id="CHEBI:58613"/>
        <dbReference type="ChEBI" id="CHEBI:58866"/>
        <dbReference type="EC" id="4.1.1.48"/>
    </reaction>
</comment>
<evidence type="ECO:0000256" key="1">
    <source>
        <dbReference type="ARBA" id="ARBA00001633"/>
    </source>
</evidence>
<dbReference type="Gene3D" id="1.20.970.10">
    <property type="entry name" value="Transferase, Pyrimidine Nucleoside Phosphorylase, Chain C"/>
    <property type="match status" value="1"/>
</dbReference>
<comment type="pathway">
    <text evidence="9">Amino-acid biosynthesis; L-tryptophan biosynthesis; L-tryptophan from chorismate: step 2/5.</text>
</comment>
<feature type="binding site" evidence="9">
    <location>
        <begin position="91"/>
        <end position="94"/>
    </location>
    <ligand>
        <name>5-phospho-alpha-D-ribose 1-diphosphate</name>
        <dbReference type="ChEBI" id="CHEBI:58017"/>
    </ligand>
</feature>
<evidence type="ECO:0000313" key="13">
    <source>
        <dbReference type="EMBL" id="AUR52371.1"/>
    </source>
</evidence>
<feature type="domain" description="Glycosyl transferase family 3 N-terminal" evidence="12">
    <location>
        <begin position="6"/>
        <end position="66"/>
    </location>
</feature>
<evidence type="ECO:0000313" key="14">
    <source>
        <dbReference type="Proteomes" id="UP000236655"/>
    </source>
</evidence>
<comment type="catalytic activity">
    <reaction evidence="9">
        <text>N-(5-phospho-beta-D-ribosyl)anthranilate + diphosphate = 5-phospho-alpha-D-ribose 1-diphosphate + anthranilate</text>
        <dbReference type="Rhea" id="RHEA:11768"/>
        <dbReference type="ChEBI" id="CHEBI:16567"/>
        <dbReference type="ChEBI" id="CHEBI:18277"/>
        <dbReference type="ChEBI" id="CHEBI:33019"/>
        <dbReference type="ChEBI" id="CHEBI:58017"/>
        <dbReference type="EC" id="2.4.2.18"/>
    </reaction>
</comment>
<comment type="similarity">
    <text evidence="9">Belongs to the anthranilate phosphoribosyltransferase family.</text>
</comment>
<feature type="binding site" evidence="9">
    <location>
        <position position="167"/>
    </location>
    <ligand>
        <name>anthranilate</name>
        <dbReference type="ChEBI" id="CHEBI:16567"/>
        <label>2</label>
    </ligand>
</feature>
<dbReference type="InterPro" id="IPR001468">
    <property type="entry name" value="Indole-3-GlycerolPSynthase_CS"/>
</dbReference>
<dbReference type="PANTHER" id="PTHR43285:SF2">
    <property type="entry name" value="ANTHRANILATE PHOSPHORIBOSYLTRANSFERASE"/>
    <property type="match status" value="1"/>
</dbReference>
<feature type="binding site" evidence="9">
    <location>
        <position position="89"/>
    </location>
    <ligand>
        <name>5-phospho-alpha-D-ribose 1-diphosphate</name>
        <dbReference type="ChEBI" id="CHEBI:58017"/>
    </ligand>
</feature>
<evidence type="ECO:0000256" key="6">
    <source>
        <dbReference type="ARBA" id="ARBA00022822"/>
    </source>
</evidence>
<dbReference type="InterPro" id="IPR035902">
    <property type="entry name" value="Nuc_phospho_transferase"/>
</dbReference>
<keyword evidence="3 9" id="KW-0028">Amino-acid biosynthesis</keyword>
<dbReference type="UniPathway" id="UPA00035">
    <property type="reaction ID" value="UER00041"/>
</dbReference>
<feature type="binding site" evidence="9">
    <location>
        <position position="81"/>
    </location>
    <ligand>
        <name>anthranilate</name>
        <dbReference type="ChEBI" id="CHEBI:16567"/>
        <label>1</label>
    </ligand>
</feature>
<keyword evidence="6 9" id="KW-0822">Tryptophan biosynthesis</keyword>
<proteinExistence type="inferred from homology"/>
<protein>
    <recommendedName>
        <fullName evidence="9">Anthranilate phosphoribosyltransferase</fullName>
        <ecNumber evidence="9">2.4.2.18</ecNumber>
    </recommendedName>
</protein>
<organism evidence="13 14">
    <name type="scientific">Aquella oligotrophica</name>
    <dbReference type="NCBI Taxonomy" id="2067065"/>
    <lineage>
        <taxon>Bacteria</taxon>
        <taxon>Pseudomonadati</taxon>
        <taxon>Pseudomonadota</taxon>
        <taxon>Betaproteobacteria</taxon>
        <taxon>Neisseriales</taxon>
        <taxon>Neisseriaceae</taxon>
        <taxon>Aquella</taxon>
    </lineage>
</organism>
<evidence type="ECO:0000259" key="12">
    <source>
        <dbReference type="Pfam" id="PF02885"/>
    </source>
</evidence>
<dbReference type="GO" id="GO:0005829">
    <property type="term" value="C:cytosol"/>
    <property type="evidence" value="ECO:0007669"/>
    <property type="project" value="TreeGrafter"/>
</dbReference>
<keyword evidence="5 9" id="KW-0808">Transferase</keyword>
<dbReference type="SUPFAM" id="SSF52418">
    <property type="entry name" value="Nucleoside phosphorylase/phosphoribosyltransferase catalytic domain"/>
    <property type="match status" value="1"/>
</dbReference>
<evidence type="ECO:0000256" key="4">
    <source>
        <dbReference type="ARBA" id="ARBA00022676"/>
    </source>
</evidence>
<dbReference type="CDD" id="cd00331">
    <property type="entry name" value="IGPS"/>
    <property type="match status" value="1"/>
</dbReference>
<dbReference type="PANTHER" id="PTHR43285">
    <property type="entry name" value="ANTHRANILATE PHOSPHORIBOSYLTRANSFERASE"/>
    <property type="match status" value="1"/>
</dbReference>
<keyword evidence="4 9" id="KW-0328">Glycosyltransferase</keyword>
<dbReference type="RefSeq" id="WP_102951664.1">
    <property type="nucleotide sequence ID" value="NZ_CP024847.1"/>
</dbReference>
<gene>
    <name evidence="9 13" type="primary">trpD</name>
    <name evidence="13" type="ORF">CUN60_08700</name>
</gene>
<dbReference type="InterPro" id="IPR005940">
    <property type="entry name" value="Anthranilate_Pribosyl_Tfrase"/>
</dbReference>
<feature type="binding site" evidence="9">
    <location>
        <position position="93"/>
    </location>
    <ligand>
        <name>Mg(2+)</name>
        <dbReference type="ChEBI" id="CHEBI:18420"/>
        <label>1</label>
    </ligand>
</feature>
<feature type="binding site" evidence="9">
    <location>
        <position position="81"/>
    </location>
    <ligand>
        <name>5-phospho-alpha-D-ribose 1-diphosphate</name>
        <dbReference type="ChEBI" id="CHEBI:58017"/>
    </ligand>
</feature>
<dbReference type="InterPro" id="IPR013785">
    <property type="entry name" value="Aldolase_TIM"/>
</dbReference>
<dbReference type="Gene3D" id="3.40.1030.10">
    <property type="entry name" value="Nucleoside phosphorylase/phosphoribosyltransferase catalytic domain"/>
    <property type="match status" value="1"/>
</dbReference>
<dbReference type="AlphaFoldDB" id="A0A2I7N7E4"/>
<sequence length="561" mass="60076">MLKLNKYLIKLTTGENLTFDESYKAGRVLLSDNVEQVEAGALLSLLSAKGETATELLGFHQAISETGRKIKLLDRFVDIVGTGGDRAGTLNISTGGSLLTAACGIPVIKHGNRAMSSKCGSADVLSELGYNLNLPEDKFSEELANRNFLFCFAPNHYPVLRNLSPVRKKLAMPTLFNLLGPLLNPAGREHLILGVYSQKYVAIIAEVLHKLGTTKSLVFHANGLDELSTLGTINAKLVTRDGVSDFTINPEELGLAKASLADLAGGERMYNAQMLIRTLNGERTGVTDSLVLNAAAALFVYGKAASIAEGVKIAAARIKEGDIIKLNKLQQIVARKYQAPQKRKSMKAALLAKPFAVISEIKRASPSAGHIADIGDPVERAKHYVSIGAAAISVLTDAGFNGTMDDLRNVVAGLKDTPVPILCKDFMLTPPQIAEAAEAGADVILLIVHVLKENTIEMARIAHSFGLEVLVEVHDASELEIALQADADVVGVNQRDLNDFSMHADKFAELIELIPAGKVKVAESGLKTREQALAAINLGYDGVLVGEALSRLVNPAEFFED</sequence>
<dbReference type="Pfam" id="PF00591">
    <property type="entry name" value="Glycos_transf_3"/>
    <property type="match status" value="1"/>
</dbReference>
<accession>A0A2I7N7E4</accession>
<reference evidence="14" key="1">
    <citation type="submission" date="2017-11" db="EMBL/GenBank/DDBJ databases">
        <authorList>
            <person name="Chan K.G."/>
            <person name="Lee L.S."/>
        </authorList>
    </citation>
    <scope>NUCLEOTIDE SEQUENCE [LARGE SCALE GENOMIC DNA]</scope>
    <source>
        <strain evidence="14">DSM 100970</strain>
    </source>
</reference>
<dbReference type="EMBL" id="CP024847">
    <property type="protein sequence ID" value="AUR52371.1"/>
    <property type="molecule type" value="Genomic_DNA"/>
</dbReference>
<feature type="domain" description="Indole-3-glycerol phosphate synthase" evidence="10">
    <location>
        <begin position="328"/>
        <end position="555"/>
    </location>
</feature>
<comment type="subunit">
    <text evidence="9">Homodimer.</text>
</comment>
<dbReference type="InterPro" id="IPR000312">
    <property type="entry name" value="Glycosyl_Trfase_fam3"/>
</dbReference>
<dbReference type="EC" id="2.4.2.18" evidence="9"/>
<comment type="pathway">
    <text evidence="2">Amino-acid biosynthesis; L-tryptophan biosynthesis; L-tryptophan from chorismate: step 4/5.</text>
</comment>
<comment type="function">
    <text evidence="9">Catalyzes the transfer of the phosphoribosyl group of 5-phosphorylribose-1-pyrophosphate (PRPP) to anthranilate to yield N-(5'-phosphoribosyl)-anthranilate (PRA).</text>
</comment>
<dbReference type="GO" id="GO:0000287">
    <property type="term" value="F:magnesium ion binding"/>
    <property type="evidence" value="ECO:0007669"/>
    <property type="project" value="UniProtKB-UniRule"/>
</dbReference>
<feature type="binding site" evidence="9">
    <location>
        <begin position="84"/>
        <end position="85"/>
    </location>
    <ligand>
        <name>5-phospho-alpha-D-ribose 1-diphosphate</name>
        <dbReference type="ChEBI" id="CHEBI:58017"/>
    </ligand>
</feature>
<evidence type="ECO:0000256" key="8">
    <source>
        <dbReference type="ARBA" id="ARBA00023239"/>
    </source>
</evidence>
<evidence type="ECO:0000259" key="10">
    <source>
        <dbReference type="Pfam" id="PF00218"/>
    </source>
</evidence>
<dbReference type="SUPFAM" id="SSF47648">
    <property type="entry name" value="Nucleoside phosphorylase/phosphoribosyltransferase N-terminal domain"/>
    <property type="match status" value="1"/>
</dbReference>
<dbReference type="GO" id="GO:0004048">
    <property type="term" value="F:anthranilate phosphoribosyltransferase activity"/>
    <property type="evidence" value="ECO:0007669"/>
    <property type="project" value="UniProtKB-UniRule"/>
</dbReference>
<dbReference type="InterPro" id="IPR011060">
    <property type="entry name" value="RibuloseP-bd_barrel"/>
</dbReference>
<dbReference type="Proteomes" id="UP000236655">
    <property type="component" value="Chromosome"/>
</dbReference>
<dbReference type="HAMAP" id="MF_00211">
    <property type="entry name" value="TrpD"/>
    <property type="match status" value="1"/>
</dbReference>
<keyword evidence="9" id="KW-0479">Metal-binding</keyword>
<keyword evidence="7 9" id="KW-0057">Aromatic amino acid biosynthesis</keyword>
<dbReference type="PROSITE" id="PS00614">
    <property type="entry name" value="IGPS"/>
    <property type="match status" value="1"/>
</dbReference>
<feature type="binding site" evidence="9">
    <location>
        <position position="226"/>
    </location>
    <ligand>
        <name>Mg(2+)</name>
        <dbReference type="ChEBI" id="CHEBI:18420"/>
        <label>2</label>
    </ligand>
</feature>
<dbReference type="Pfam" id="PF02885">
    <property type="entry name" value="Glycos_trans_3N"/>
    <property type="match status" value="1"/>
</dbReference>
<comment type="cofactor">
    <cofactor evidence="9">
        <name>Mg(2+)</name>
        <dbReference type="ChEBI" id="CHEBI:18420"/>
    </cofactor>
    <text evidence="9">Binds 2 magnesium ions per monomer.</text>
</comment>
<evidence type="ECO:0000256" key="3">
    <source>
        <dbReference type="ARBA" id="ARBA00022605"/>
    </source>
</evidence>
<name>A0A2I7N7E4_9NEIS</name>
<keyword evidence="9" id="KW-0460">Magnesium</keyword>
<evidence type="ECO:0000256" key="5">
    <source>
        <dbReference type="ARBA" id="ARBA00022679"/>
    </source>
</evidence>
<dbReference type="KEGG" id="nba:CUN60_08700"/>